<gene>
    <name evidence="5" type="ORF">LTR09_000584</name>
</gene>
<dbReference type="Proteomes" id="UP001271007">
    <property type="component" value="Unassembled WGS sequence"/>
</dbReference>
<dbReference type="GO" id="GO:0003697">
    <property type="term" value="F:single-stranded DNA binding"/>
    <property type="evidence" value="ECO:0007669"/>
    <property type="project" value="TreeGrafter"/>
</dbReference>
<evidence type="ECO:0000256" key="4">
    <source>
        <dbReference type="SAM" id="MobiDB-lite"/>
    </source>
</evidence>
<protein>
    <recommendedName>
        <fullName evidence="7">Phospholipase D/nuclease</fullName>
    </recommendedName>
</protein>
<evidence type="ECO:0000313" key="6">
    <source>
        <dbReference type="Proteomes" id="UP001271007"/>
    </source>
</evidence>
<evidence type="ECO:0000256" key="1">
    <source>
        <dbReference type="PIRSR" id="PIRSR610347-1"/>
    </source>
</evidence>
<feature type="compositionally biased region" description="Polar residues" evidence="4">
    <location>
        <begin position="75"/>
        <end position="95"/>
    </location>
</feature>
<dbReference type="GO" id="GO:0003690">
    <property type="term" value="F:double-stranded DNA binding"/>
    <property type="evidence" value="ECO:0007669"/>
    <property type="project" value="TreeGrafter"/>
</dbReference>
<accession>A0AAJ0GK43</accession>
<feature type="active site" description="Nucleophile" evidence="1">
    <location>
        <position position="212"/>
    </location>
</feature>
<dbReference type="SUPFAM" id="SSF56024">
    <property type="entry name" value="Phospholipase D/nuclease"/>
    <property type="match status" value="2"/>
</dbReference>
<proteinExistence type="predicted"/>
<organism evidence="5 6">
    <name type="scientific">Extremus antarcticus</name>
    <dbReference type="NCBI Taxonomy" id="702011"/>
    <lineage>
        <taxon>Eukaryota</taxon>
        <taxon>Fungi</taxon>
        <taxon>Dikarya</taxon>
        <taxon>Ascomycota</taxon>
        <taxon>Pezizomycotina</taxon>
        <taxon>Dothideomycetes</taxon>
        <taxon>Dothideomycetidae</taxon>
        <taxon>Mycosphaerellales</taxon>
        <taxon>Extremaceae</taxon>
        <taxon>Extremus</taxon>
    </lineage>
</organism>
<comment type="caution">
    <text evidence="5">The sequence shown here is derived from an EMBL/GenBank/DDBJ whole genome shotgun (WGS) entry which is preliminary data.</text>
</comment>
<feature type="compositionally biased region" description="Basic and acidic residues" evidence="4">
    <location>
        <begin position="36"/>
        <end position="46"/>
    </location>
</feature>
<dbReference type="CDD" id="cd09122">
    <property type="entry name" value="PLDc_Tdp1_1"/>
    <property type="match status" value="1"/>
</dbReference>
<name>A0AAJ0GK43_9PEZI</name>
<dbReference type="InterPro" id="IPR010347">
    <property type="entry name" value="Tdp1"/>
</dbReference>
<feature type="active site" description="Proton donor/acceptor" evidence="1">
    <location>
        <position position="454"/>
    </location>
</feature>
<dbReference type="PANTHER" id="PTHR12415">
    <property type="entry name" value="TYROSYL-DNA PHOSPHODIESTERASE 1"/>
    <property type="match status" value="1"/>
</dbReference>
<reference evidence="5" key="1">
    <citation type="submission" date="2023-04" db="EMBL/GenBank/DDBJ databases">
        <title>Black Yeasts Isolated from many extreme environments.</title>
        <authorList>
            <person name="Coleine C."/>
            <person name="Stajich J.E."/>
            <person name="Selbmann L."/>
        </authorList>
    </citation>
    <scope>NUCLEOTIDE SEQUENCE</scope>
    <source>
        <strain evidence="5">CCFEE 5312</strain>
    </source>
</reference>
<dbReference type="EMBL" id="JAWDJX010000001">
    <property type="protein sequence ID" value="KAK3059018.1"/>
    <property type="molecule type" value="Genomic_DNA"/>
</dbReference>
<evidence type="ECO:0008006" key="7">
    <source>
        <dbReference type="Google" id="ProtNLM"/>
    </source>
</evidence>
<keyword evidence="6" id="KW-1185">Reference proteome</keyword>
<dbReference type="Pfam" id="PF06087">
    <property type="entry name" value="Tyr-DNA_phospho"/>
    <property type="match status" value="1"/>
</dbReference>
<evidence type="ECO:0000313" key="5">
    <source>
        <dbReference type="EMBL" id="KAK3059018.1"/>
    </source>
</evidence>
<feature type="site" description="Interaction with DNA" evidence="3">
    <location>
        <position position="485"/>
    </location>
</feature>
<dbReference type="GO" id="GO:0017005">
    <property type="term" value="F:3'-tyrosyl-DNA phosphodiesterase activity"/>
    <property type="evidence" value="ECO:0007669"/>
    <property type="project" value="TreeGrafter"/>
</dbReference>
<dbReference type="Gene3D" id="3.30.870.10">
    <property type="entry name" value="Endonuclease Chain A"/>
    <property type="match status" value="2"/>
</dbReference>
<evidence type="ECO:0000256" key="3">
    <source>
        <dbReference type="PIRSR" id="PIRSR610347-3"/>
    </source>
</evidence>
<sequence>MAAGDLAGLDRKAMEEARLARLGVKRERSISPPAGRDARKAPRLDVQESTVSLPSGAKLKSFSSTVDGEQRGRKSQSANAASQHLKQPHGTSEPSTHPEITMSEHNSLQYPTGIVKRTWAFGFERSGDDVKLEEVLEPGTLRTAVLSAFQWDADWVLSKLKLPPNGGITKVILVMQAKEDSLRRQMIEQTKDASYYLRLCFPRMDGQIWCMHSKLMLLFHPDKLRVAIPTANLLNFDWGETGVMENSVFMIDLPRLPDGSNVDATERNAFCNELLYFLEKQDLDEDIMTGVLNFDFSATDGMAFVHTFGGTNLGDDAGRTGLSGLARAVRQLKLQSDSRLEIDFASSSAGALNDDQLRNMHAAARGVDMIQRANGATSKAKLDFFKPAATKSASSEVSIGDKVRIYFPTYETVRASRAGAAGTICFSRKWWEEMKFPRNSFRDYQSTRSGLLSHNKILYARGKQQSVDGASRDVAWVYVGSANVSESAWGKLGHDNKAKGWKTNCRNWECGVLLPVREEKLAQFSNQESKEIVKKEKVAGEDSETESEDEAVAEGNTTSSKIMEIEVFDDLFKPPFQIPGQAYGDREPWYFQEYQ</sequence>
<feature type="binding site" evidence="2">
    <location>
        <position position="214"/>
    </location>
    <ligand>
        <name>substrate</name>
    </ligand>
</feature>
<dbReference type="AlphaFoldDB" id="A0AAJ0GK43"/>
<feature type="region of interest" description="Disordered" evidence="4">
    <location>
        <begin position="534"/>
        <end position="558"/>
    </location>
</feature>
<feature type="compositionally biased region" description="Acidic residues" evidence="4">
    <location>
        <begin position="541"/>
        <end position="552"/>
    </location>
</feature>
<feature type="binding site" evidence="2">
    <location>
        <position position="456"/>
    </location>
    <ligand>
        <name>substrate</name>
    </ligand>
</feature>
<dbReference type="PANTHER" id="PTHR12415:SF4">
    <property type="entry name" value="TYROSYL-DNA PHOSPHODIESTERASE DOMAIN-CONTAINING PROTEIN"/>
    <property type="match status" value="1"/>
</dbReference>
<evidence type="ECO:0000256" key="2">
    <source>
        <dbReference type="PIRSR" id="PIRSR610347-2"/>
    </source>
</evidence>
<dbReference type="GO" id="GO:0005634">
    <property type="term" value="C:nucleus"/>
    <property type="evidence" value="ECO:0007669"/>
    <property type="project" value="InterPro"/>
</dbReference>
<feature type="region of interest" description="Disordered" evidence="4">
    <location>
        <begin position="21"/>
        <end position="100"/>
    </location>
</feature>
<dbReference type="GO" id="GO:0006281">
    <property type="term" value="P:DNA repair"/>
    <property type="evidence" value="ECO:0007669"/>
    <property type="project" value="InterPro"/>
</dbReference>